<dbReference type="SUPFAM" id="SSF53335">
    <property type="entry name" value="S-adenosyl-L-methionine-dependent methyltransferases"/>
    <property type="match status" value="1"/>
</dbReference>
<dbReference type="EMBL" id="BSPB01000080">
    <property type="protein sequence ID" value="GLS16761.1"/>
    <property type="molecule type" value="Genomic_DNA"/>
</dbReference>
<dbReference type="PANTHER" id="PTHR43591">
    <property type="entry name" value="METHYLTRANSFERASE"/>
    <property type="match status" value="1"/>
</dbReference>
<organism evidence="6 7">
    <name type="scientific">Hydrogenophaga electricum</name>
    <dbReference type="NCBI Taxonomy" id="1230953"/>
    <lineage>
        <taxon>Bacteria</taxon>
        <taxon>Pseudomonadati</taxon>
        <taxon>Pseudomonadota</taxon>
        <taxon>Betaproteobacteria</taxon>
        <taxon>Burkholderiales</taxon>
        <taxon>Comamonadaceae</taxon>
        <taxon>Hydrogenophaga</taxon>
    </lineage>
</organism>
<evidence type="ECO:0000256" key="4">
    <source>
        <dbReference type="ARBA" id="ARBA00022688"/>
    </source>
</evidence>
<dbReference type="InterPro" id="IPR023576">
    <property type="entry name" value="UbiE/COQ5_MeTrFase_CS"/>
</dbReference>
<evidence type="ECO:0000256" key="2">
    <source>
        <dbReference type="ARBA" id="ARBA00022603"/>
    </source>
</evidence>
<dbReference type="InterPro" id="IPR029063">
    <property type="entry name" value="SAM-dependent_MTases_sf"/>
</dbReference>
<comment type="caution">
    <text evidence="6">The sequence shown here is derived from an EMBL/GenBank/DDBJ whole genome shotgun (WGS) entry which is preliminary data.</text>
</comment>
<reference evidence="7" key="1">
    <citation type="journal article" date="2019" name="Int. J. Syst. Evol. Microbiol.">
        <title>The Global Catalogue of Microorganisms (GCM) 10K type strain sequencing project: providing services to taxonomists for standard genome sequencing and annotation.</title>
        <authorList>
            <consortium name="The Broad Institute Genomics Platform"/>
            <consortium name="The Broad Institute Genome Sequencing Center for Infectious Disease"/>
            <person name="Wu L."/>
            <person name="Ma J."/>
        </authorList>
    </citation>
    <scope>NUCLEOTIDE SEQUENCE [LARGE SCALE GENOMIC DNA]</scope>
    <source>
        <strain evidence="7">NBRC 109341</strain>
    </source>
</reference>
<keyword evidence="1" id="KW-0474">Menaquinone biosynthesis</keyword>
<dbReference type="Gene3D" id="3.40.50.150">
    <property type="entry name" value="Vaccinia Virus protein VP39"/>
    <property type="match status" value="1"/>
</dbReference>
<protein>
    <submittedName>
        <fullName evidence="6">Ubiquinone/menaquinone biosynthesis C-methyltransferase UbiE</fullName>
    </submittedName>
</protein>
<evidence type="ECO:0000313" key="6">
    <source>
        <dbReference type="EMBL" id="GLS16761.1"/>
    </source>
</evidence>
<dbReference type="CDD" id="cd02440">
    <property type="entry name" value="AdoMet_MTases"/>
    <property type="match status" value="1"/>
</dbReference>
<dbReference type="PANTHER" id="PTHR43591:SF24">
    <property type="entry name" value="2-METHOXY-6-POLYPRENYL-1,4-BENZOQUINOL METHYLASE, MITOCHONDRIAL"/>
    <property type="match status" value="1"/>
</dbReference>
<accession>A0ABQ6CEN4</accession>
<proteinExistence type="predicted"/>
<evidence type="ECO:0000256" key="3">
    <source>
        <dbReference type="ARBA" id="ARBA00022679"/>
    </source>
</evidence>
<keyword evidence="7" id="KW-1185">Reference proteome</keyword>
<evidence type="ECO:0000256" key="1">
    <source>
        <dbReference type="ARBA" id="ARBA00022428"/>
    </source>
</evidence>
<evidence type="ECO:0000256" key="5">
    <source>
        <dbReference type="ARBA" id="ARBA00022691"/>
    </source>
</evidence>
<keyword evidence="4" id="KW-0831">Ubiquinone biosynthesis</keyword>
<dbReference type="RefSeq" id="WP_284309440.1">
    <property type="nucleotide sequence ID" value="NZ_BSPB01000080.1"/>
</dbReference>
<dbReference type="PROSITE" id="PS01184">
    <property type="entry name" value="UBIE_2"/>
    <property type="match status" value="1"/>
</dbReference>
<evidence type="ECO:0000313" key="7">
    <source>
        <dbReference type="Proteomes" id="UP001156903"/>
    </source>
</evidence>
<dbReference type="Proteomes" id="UP001156903">
    <property type="component" value="Unassembled WGS sequence"/>
</dbReference>
<name>A0ABQ6CEN4_9BURK</name>
<keyword evidence="6" id="KW-0830">Ubiquinone</keyword>
<keyword evidence="2" id="KW-0489">Methyltransferase</keyword>
<keyword evidence="5" id="KW-0949">S-adenosyl-L-methionine</keyword>
<dbReference type="Pfam" id="PF01209">
    <property type="entry name" value="Ubie_methyltran"/>
    <property type="match status" value="1"/>
</dbReference>
<sequence length="251" mass="27502">MNDSRRLGAMVDTDRLRGYFEGEDERRRVTRALFDEGASGYDHAESLTALGSGAWYRRQVLQRAGLREGMTLLDVAAGTGLVTVAGHALTGPSGRVIALDPSPGMLAELKKKLSVETLEAYAEAIPLPDAEVDFLSMGYALRHVGDLDRAFAEYRRVLKPGGQVCLMEISRPASRLQRALLGFHIGAVVPALARLSGRHADIKRLWRYYGDTIEAALAPQPILDALQRAGFTDVKCSVTLGMFREYTARKP</sequence>
<dbReference type="PROSITE" id="PS51608">
    <property type="entry name" value="SAM_MT_UBIE"/>
    <property type="match status" value="1"/>
</dbReference>
<dbReference type="InterPro" id="IPR004033">
    <property type="entry name" value="UbiE/COQ5_MeTrFase"/>
</dbReference>
<gene>
    <name evidence="6" type="primary">ubiE_2</name>
    <name evidence="6" type="ORF">GCM10007935_42070</name>
</gene>
<keyword evidence="3" id="KW-0808">Transferase</keyword>